<feature type="transmembrane region" description="Helical" evidence="6">
    <location>
        <begin position="512"/>
        <end position="534"/>
    </location>
</feature>
<dbReference type="Pfam" id="PF00924">
    <property type="entry name" value="MS_channel_2nd"/>
    <property type="match status" value="1"/>
</dbReference>
<evidence type="ECO:0000256" key="3">
    <source>
        <dbReference type="ARBA" id="ARBA00022692"/>
    </source>
</evidence>
<accession>A0ABU0U7K5</accession>
<comment type="subcellular location">
    <subcellularLocation>
        <location evidence="1">Membrane</location>
        <topology evidence="1">Multi-pass membrane protein</topology>
    </subcellularLocation>
</comment>
<feature type="transmembrane region" description="Helical" evidence="6">
    <location>
        <begin position="240"/>
        <end position="258"/>
    </location>
</feature>
<protein>
    <submittedName>
        <fullName evidence="8">Potassium efflux system protein</fullName>
    </submittedName>
</protein>
<evidence type="ECO:0000256" key="1">
    <source>
        <dbReference type="ARBA" id="ARBA00004141"/>
    </source>
</evidence>
<proteinExistence type="inferred from homology"/>
<feature type="transmembrane region" description="Helical" evidence="6">
    <location>
        <begin position="472"/>
        <end position="491"/>
    </location>
</feature>
<evidence type="ECO:0000259" key="7">
    <source>
        <dbReference type="Pfam" id="PF00924"/>
    </source>
</evidence>
<evidence type="ECO:0000256" key="5">
    <source>
        <dbReference type="ARBA" id="ARBA00023136"/>
    </source>
</evidence>
<dbReference type="InterPro" id="IPR023408">
    <property type="entry name" value="MscS_beta-dom_sf"/>
</dbReference>
<keyword evidence="5 6" id="KW-0472">Membrane</keyword>
<dbReference type="EMBL" id="JAUTBA010000001">
    <property type="protein sequence ID" value="MDQ1150952.1"/>
    <property type="molecule type" value="Genomic_DNA"/>
</dbReference>
<comment type="caution">
    <text evidence="8">The sequence shown here is derived from an EMBL/GenBank/DDBJ whole genome shotgun (WGS) entry which is preliminary data.</text>
</comment>
<dbReference type="Gene3D" id="2.30.30.60">
    <property type="match status" value="1"/>
</dbReference>
<feature type="transmembrane region" description="Helical" evidence="6">
    <location>
        <begin position="431"/>
        <end position="452"/>
    </location>
</feature>
<evidence type="ECO:0000256" key="2">
    <source>
        <dbReference type="ARBA" id="ARBA00008017"/>
    </source>
</evidence>
<sequence>MLTIKGAINRTVLKLSLLIQLSLFISTLYAQKVDSVLRTKDSIALIDSLPENPVASAKNLLEKWRIEVDHSYVEFDSVKRRVAWQRTNNELVVPNQVQQYIQGVEPSLLSLQKKVDMLQKQTVPQDSTGISWRAVQDSAATLGRDIELLLLDMKDLSDKAQQQEKVFQAASGITTWLHWKHIIQKNLEQDGFSQSYYDTGWDGRVLLIIFSFAYFYWLYQMRRSAVGADEDLPLHRNQPWWIPILKFAVFFLILLPLTSLRIPVFVLEMTYLLVFGFLYILIRAALSDIQVKVMQCIFFYYTAVLVSNLILDADWISRTIVIIVNLMGLRLLWGLRWNTDGKTPFNHLGSTVRWLLLFFCVVAIICNIFGFLNLARTVNIAGAVGLLQTLSMRAFRDMLAHDVVNSYENSKKDQFINRFDKHKMIAALHRITGFFSFILTIIIWANTLHITSELRRLGDRLLNSTHTIGSVNYTYGDVVLAFVVIWTANWIQKNLKDLLDRPTSKANQRPNALLPLVRVVIFIIGFLIGIRILGLGVDKLTVIIGALSVGIGLGLQNIINNFVSGVILVFERPFKVGDYVELADKKGQVMQVGIRSSTLLTDQGAQVIIPNGDLLSGRLVNWTFDDSDIRLNLQLTINTARNIEDWKKWLRDTISSFEEIDLSLDIKILTKDITADAYVISVQVGLKNVKKIERFRSSFLEKVRAEAIRCDSKVTSA</sequence>
<keyword evidence="9" id="KW-1185">Reference proteome</keyword>
<evidence type="ECO:0000256" key="4">
    <source>
        <dbReference type="ARBA" id="ARBA00022989"/>
    </source>
</evidence>
<dbReference type="InterPro" id="IPR006685">
    <property type="entry name" value="MscS_channel_2nd"/>
</dbReference>
<keyword evidence="4 6" id="KW-1133">Transmembrane helix</keyword>
<gene>
    <name evidence="8" type="ORF">QE382_002936</name>
</gene>
<evidence type="ECO:0000256" key="6">
    <source>
        <dbReference type="SAM" id="Phobius"/>
    </source>
</evidence>
<dbReference type="InterPro" id="IPR052702">
    <property type="entry name" value="MscS-like_channel"/>
</dbReference>
<feature type="transmembrane region" description="Helical" evidence="6">
    <location>
        <begin position="316"/>
        <end position="333"/>
    </location>
</feature>
<feature type="domain" description="Mechanosensitive ion channel MscS" evidence="7">
    <location>
        <begin position="557"/>
        <end position="623"/>
    </location>
</feature>
<evidence type="ECO:0000313" key="9">
    <source>
        <dbReference type="Proteomes" id="UP001244640"/>
    </source>
</evidence>
<feature type="transmembrane region" description="Helical" evidence="6">
    <location>
        <begin position="293"/>
        <end position="310"/>
    </location>
</feature>
<feature type="transmembrane region" description="Helical" evidence="6">
    <location>
        <begin position="201"/>
        <end position="219"/>
    </location>
</feature>
<keyword evidence="3 6" id="KW-0812">Transmembrane</keyword>
<feature type="transmembrane region" description="Helical" evidence="6">
    <location>
        <begin position="264"/>
        <end position="286"/>
    </location>
</feature>
<dbReference type="Proteomes" id="UP001244640">
    <property type="component" value="Unassembled WGS sequence"/>
</dbReference>
<dbReference type="Gene3D" id="1.10.287.1260">
    <property type="match status" value="1"/>
</dbReference>
<dbReference type="PANTHER" id="PTHR30347:SF1">
    <property type="entry name" value="MECHANOSENSITIVE CHANNEL MSCK"/>
    <property type="match status" value="1"/>
</dbReference>
<feature type="transmembrane region" description="Helical" evidence="6">
    <location>
        <begin position="540"/>
        <end position="570"/>
    </location>
</feature>
<dbReference type="RefSeq" id="WP_307186510.1">
    <property type="nucleotide sequence ID" value="NZ_JAUTBA010000001.1"/>
</dbReference>
<organism evidence="8 9">
    <name type="scientific">Sphingobacterium zeae</name>
    <dbReference type="NCBI Taxonomy" id="1776859"/>
    <lineage>
        <taxon>Bacteria</taxon>
        <taxon>Pseudomonadati</taxon>
        <taxon>Bacteroidota</taxon>
        <taxon>Sphingobacteriia</taxon>
        <taxon>Sphingobacteriales</taxon>
        <taxon>Sphingobacteriaceae</taxon>
        <taxon>Sphingobacterium</taxon>
    </lineage>
</organism>
<feature type="transmembrane region" description="Helical" evidence="6">
    <location>
        <begin position="354"/>
        <end position="372"/>
    </location>
</feature>
<dbReference type="PANTHER" id="PTHR30347">
    <property type="entry name" value="POTASSIUM CHANNEL RELATED"/>
    <property type="match status" value="1"/>
</dbReference>
<dbReference type="InterPro" id="IPR011014">
    <property type="entry name" value="MscS_channel_TM-2"/>
</dbReference>
<reference evidence="8 9" key="1">
    <citation type="submission" date="2023-07" db="EMBL/GenBank/DDBJ databases">
        <title>Functional and genomic diversity of the sorghum phyllosphere microbiome.</title>
        <authorList>
            <person name="Shade A."/>
        </authorList>
    </citation>
    <scope>NUCLEOTIDE SEQUENCE [LARGE SCALE GENOMIC DNA]</scope>
    <source>
        <strain evidence="8 9">SORGH_AS_0892</strain>
    </source>
</reference>
<dbReference type="InterPro" id="IPR010920">
    <property type="entry name" value="LSM_dom_sf"/>
</dbReference>
<dbReference type="SUPFAM" id="SSF50182">
    <property type="entry name" value="Sm-like ribonucleoproteins"/>
    <property type="match status" value="1"/>
</dbReference>
<dbReference type="SUPFAM" id="SSF82861">
    <property type="entry name" value="Mechanosensitive channel protein MscS (YggB), transmembrane region"/>
    <property type="match status" value="1"/>
</dbReference>
<name>A0ABU0U7K5_9SPHI</name>
<evidence type="ECO:0000313" key="8">
    <source>
        <dbReference type="EMBL" id="MDQ1150952.1"/>
    </source>
</evidence>
<comment type="similarity">
    <text evidence="2">Belongs to the MscS (TC 1.A.23) family.</text>
</comment>